<dbReference type="GO" id="GO:0015074">
    <property type="term" value="P:DNA integration"/>
    <property type="evidence" value="ECO:0007669"/>
    <property type="project" value="InterPro"/>
</dbReference>
<dbReference type="GO" id="GO:0003676">
    <property type="term" value="F:nucleic acid binding"/>
    <property type="evidence" value="ECO:0007669"/>
    <property type="project" value="InterPro"/>
</dbReference>
<keyword evidence="3" id="KW-1185">Reference proteome</keyword>
<dbReference type="PROSITE" id="PS50994">
    <property type="entry name" value="INTEGRASE"/>
    <property type="match status" value="1"/>
</dbReference>
<dbReference type="InterPro" id="IPR001584">
    <property type="entry name" value="Integrase_cat-core"/>
</dbReference>
<dbReference type="EnsemblMetazoa" id="G26168.1">
    <property type="protein sequence ID" value="G26168.1:cds"/>
    <property type="gene ID" value="G26168"/>
</dbReference>
<evidence type="ECO:0000313" key="3">
    <source>
        <dbReference type="Proteomes" id="UP000005408"/>
    </source>
</evidence>
<evidence type="ECO:0000259" key="1">
    <source>
        <dbReference type="PROSITE" id="PS50994"/>
    </source>
</evidence>
<reference evidence="2" key="1">
    <citation type="submission" date="2022-08" db="UniProtKB">
        <authorList>
            <consortium name="EnsemblMetazoa"/>
        </authorList>
    </citation>
    <scope>IDENTIFICATION</scope>
    <source>
        <strain evidence="2">05x7-T-G4-1.051#20</strain>
    </source>
</reference>
<name>A0A8W8L6T6_MAGGI</name>
<proteinExistence type="predicted"/>
<dbReference type="SUPFAM" id="SSF53098">
    <property type="entry name" value="Ribonuclease H-like"/>
    <property type="match status" value="1"/>
</dbReference>
<organism evidence="2 3">
    <name type="scientific">Magallana gigas</name>
    <name type="common">Pacific oyster</name>
    <name type="synonym">Crassostrea gigas</name>
    <dbReference type="NCBI Taxonomy" id="29159"/>
    <lineage>
        <taxon>Eukaryota</taxon>
        <taxon>Metazoa</taxon>
        <taxon>Spiralia</taxon>
        <taxon>Lophotrochozoa</taxon>
        <taxon>Mollusca</taxon>
        <taxon>Bivalvia</taxon>
        <taxon>Autobranchia</taxon>
        <taxon>Pteriomorphia</taxon>
        <taxon>Ostreida</taxon>
        <taxon>Ostreoidea</taxon>
        <taxon>Ostreidae</taxon>
        <taxon>Magallana</taxon>
    </lineage>
</organism>
<feature type="domain" description="Integrase catalytic" evidence="1">
    <location>
        <begin position="180"/>
        <end position="362"/>
    </location>
</feature>
<dbReference type="PANTHER" id="PTHR46791">
    <property type="entry name" value="EXPRESSED PROTEIN"/>
    <property type="match status" value="1"/>
</dbReference>
<dbReference type="InterPro" id="IPR036397">
    <property type="entry name" value="RNaseH_sf"/>
</dbReference>
<dbReference type="AlphaFoldDB" id="A0A8W8L6T6"/>
<evidence type="ECO:0000313" key="2">
    <source>
        <dbReference type="EnsemblMetazoa" id="G26168.1:cds"/>
    </source>
</evidence>
<dbReference type="PANTHER" id="PTHR46791:SF5">
    <property type="entry name" value="CLR5 DOMAIN-CONTAINING PROTEIN-RELATED"/>
    <property type="match status" value="1"/>
</dbReference>
<accession>A0A8W8L6T6</accession>
<protein>
    <recommendedName>
        <fullName evidence="1">Integrase catalytic domain-containing protein</fullName>
    </recommendedName>
</protein>
<dbReference type="Pfam" id="PF24764">
    <property type="entry name" value="rva_4"/>
    <property type="match status" value="1"/>
</dbReference>
<dbReference type="Proteomes" id="UP000005408">
    <property type="component" value="Unassembled WGS sequence"/>
</dbReference>
<sequence>METILEKLGLGSLTRKFQEEKVTPDIVSKLSKVEMQILGVADRSAMMKLRVACIHHGSNLLIQRNSGYLIPEDVLDFLLESKFKIIEISQMLNVSESTIYRRMRRCNLSVSKYNDILDHELDQIVSEIATEFPKCGETMVREILRQKGVQVTRARLRESLHRTNGDNIKSRIKGRLQRRVYNVEGVNHLWHIDTNHKLIRWNFIIVGGIDGFSRFVTFLNCTDNNKSETIFSCFQKAIRSYGLPLRVRSDKGLENKAVAEYMVRTRGPNRGSMITGKSVHNQRIERLWRDVYEGVLSYYYELFYYMEDVQLLDILNDIHMFCLHYVYLKKIDEKLQIWKEAWANHRLRTVKTSPLHLFAAGIINNPIDVLDLDWEQYGIEDNTDVQYLHNVNPRPVFDPPSYAVTNDTLQELQQHCPFNWHSANYGIDIFQKAVEIVERNNSLTI</sequence>
<dbReference type="InterPro" id="IPR058913">
    <property type="entry name" value="Integrase_dom_put"/>
</dbReference>
<dbReference type="InterPro" id="IPR012337">
    <property type="entry name" value="RNaseH-like_sf"/>
</dbReference>
<dbReference type="Gene3D" id="3.30.420.10">
    <property type="entry name" value="Ribonuclease H-like superfamily/Ribonuclease H"/>
    <property type="match status" value="1"/>
</dbReference>